<proteinExistence type="predicted"/>
<feature type="transmembrane region" description="Helical" evidence="2">
    <location>
        <begin position="203"/>
        <end position="222"/>
    </location>
</feature>
<name>A0A4S8MLC1_DENBC</name>
<evidence type="ECO:0000313" key="4">
    <source>
        <dbReference type="Proteomes" id="UP000297245"/>
    </source>
</evidence>
<gene>
    <name evidence="3" type="ORF">K435DRAFT_292897</name>
</gene>
<accession>A0A4S8MLC1</accession>
<evidence type="ECO:0000313" key="3">
    <source>
        <dbReference type="EMBL" id="THV03309.1"/>
    </source>
</evidence>
<evidence type="ECO:0000256" key="2">
    <source>
        <dbReference type="SAM" id="Phobius"/>
    </source>
</evidence>
<dbReference type="Proteomes" id="UP000297245">
    <property type="component" value="Unassembled WGS sequence"/>
</dbReference>
<feature type="region of interest" description="Disordered" evidence="1">
    <location>
        <begin position="305"/>
        <end position="345"/>
    </location>
</feature>
<dbReference type="OrthoDB" id="3197626at2759"/>
<organism evidence="3 4">
    <name type="scientific">Dendrothele bispora (strain CBS 962.96)</name>
    <dbReference type="NCBI Taxonomy" id="1314807"/>
    <lineage>
        <taxon>Eukaryota</taxon>
        <taxon>Fungi</taxon>
        <taxon>Dikarya</taxon>
        <taxon>Basidiomycota</taxon>
        <taxon>Agaricomycotina</taxon>
        <taxon>Agaricomycetes</taxon>
        <taxon>Agaricomycetidae</taxon>
        <taxon>Agaricales</taxon>
        <taxon>Agaricales incertae sedis</taxon>
        <taxon>Dendrothele</taxon>
    </lineage>
</organism>
<evidence type="ECO:0008006" key="5">
    <source>
        <dbReference type="Google" id="ProtNLM"/>
    </source>
</evidence>
<dbReference type="AlphaFoldDB" id="A0A4S8MLC1"/>
<reference evidence="3 4" key="1">
    <citation type="journal article" date="2019" name="Nat. Ecol. Evol.">
        <title>Megaphylogeny resolves global patterns of mushroom evolution.</title>
        <authorList>
            <person name="Varga T."/>
            <person name="Krizsan K."/>
            <person name="Foldi C."/>
            <person name="Dima B."/>
            <person name="Sanchez-Garcia M."/>
            <person name="Sanchez-Ramirez S."/>
            <person name="Szollosi G.J."/>
            <person name="Szarkandi J.G."/>
            <person name="Papp V."/>
            <person name="Albert L."/>
            <person name="Andreopoulos W."/>
            <person name="Angelini C."/>
            <person name="Antonin V."/>
            <person name="Barry K.W."/>
            <person name="Bougher N.L."/>
            <person name="Buchanan P."/>
            <person name="Buyck B."/>
            <person name="Bense V."/>
            <person name="Catcheside P."/>
            <person name="Chovatia M."/>
            <person name="Cooper J."/>
            <person name="Damon W."/>
            <person name="Desjardin D."/>
            <person name="Finy P."/>
            <person name="Geml J."/>
            <person name="Haridas S."/>
            <person name="Hughes K."/>
            <person name="Justo A."/>
            <person name="Karasinski D."/>
            <person name="Kautmanova I."/>
            <person name="Kiss B."/>
            <person name="Kocsube S."/>
            <person name="Kotiranta H."/>
            <person name="LaButti K.M."/>
            <person name="Lechner B.E."/>
            <person name="Liimatainen K."/>
            <person name="Lipzen A."/>
            <person name="Lukacs Z."/>
            <person name="Mihaltcheva S."/>
            <person name="Morgado L.N."/>
            <person name="Niskanen T."/>
            <person name="Noordeloos M.E."/>
            <person name="Ohm R.A."/>
            <person name="Ortiz-Santana B."/>
            <person name="Ovrebo C."/>
            <person name="Racz N."/>
            <person name="Riley R."/>
            <person name="Savchenko A."/>
            <person name="Shiryaev A."/>
            <person name="Soop K."/>
            <person name="Spirin V."/>
            <person name="Szebenyi C."/>
            <person name="Tomsovsky M."/>
            <person name="Tulloss R.E."/>
            <person name="Uehling J."/>
            <person name="Grigoriev I.V."/>
            <person name="Vagvolgyi C."/>
            <person name="Papp T."/>
            <person name="Martin F.M."/>
            <person name="Miettinen O."/>
            <person name="Hibbett D.S."/>
            <person name="Nagy L.G."/>
        </authorList>
    </citation>
    <scope>NUCLEOTIDE SEQUENCE [LARGE SCALE GENOMIC DNA]</scope>
    <source>
        <strain evidence="3 4">CBS 962.96</strain>
    </source>
</reference>
<keyword evidence="2" id="KW-0472">Membrane</keyword>
<feature type="compositionally biased region" description="Polar residues" evidence="1">
    <location>
        <begin position="312"/>
        <end position="323"/>
    </location>
</feature>
<dbReference type="EMBL" id="ML179068">
    <property type="protein sequence ID" value="THV03309.1"/>
    <property type="molecule type" value="Genomic_DNA"/>
</dbReference>
<feature type="transmembrane region" description="Helical" evidence="2">
    <location>
        <begin position="119"/>
        <end position="141"/>
    </location>
</feature>
<feature type="transmembrane region" description="Helical" evidence="2">
    <location>
        <begin position="161"/>
        <end position="182"/>
    </location>
</feature>
<sequence>MVNWSDPEEIRRDSVAFERLIFVVLGVVMMEIASTWGFELSLITGRRKFRWPLVIFFFFSRYCIVSAIIGLIISLTVKRPINCGALYIFNSWSGNMTLLCSSTSLMLRTIALWERKLNVVLPLGILCLGFWGILYRTMFIVRAQWDDTTRSCIVVSTSPSLLNVTFFFTMGFDFVILLYTFVALTAKHTIRTDLWKLLFRDGLIYFLVTFSANCIPAVLNVLNLNTPMNVIATIPAAVVSSIASCRAVMRLLEFNSNDSHYVGSVSISVGITGNVPTILRSSPIGVITRSEVLVSTEHIKMSDFSTVDDGSKSPTSKKTQSESFDLERGDVELPEYHDKVHTRTI</sequence>
<feature type="compositionally biased region" description="Basic and acidic residues" evidence="1">
    <location>
        <begin position="325"/>
        <end position="345"/>
    </location>
</feature>
<feature type="transmembrane region" description="Helical" evidence="2">
    <location>
        <begin position="20"/>
        <end position="39"/>
    </location>
</feature>
<keyword evidence="2" id="KW-1133">Transmembrane helix</keyword>
<protein>
    <recommendedName>
        <fullName evidence="5">Integral membrane protein</fullName>
    </recommendedName>
</protein>
<evidence type="ECO:0000256" key="1">
    <source>
        <dbReference type="SAM" id="MobiDB-lite"/>
    </source>
</evidence>
<feature type="transmembrane region" description="Helical" evidence="2">
    <location>
        <begin position="85"/>
        <end position="107"/>
    </location>
</feature>
<keyword evidence="2" id="KW-0812">Transmembrane</keyword>
<keyword evidence="4" id="KW-1185">Reference proteome</keyword>
<feature type="transmembrane region" description="Helical" evidence="2">
    <location>
        <begin position="51"/>
        <end position="73"/>
    </location>
</feature>